<evidence type="ECO:0000256" key="4">
    <source>
        <dbReference type="ARBA" id="ARBA00022490"/>
    </source>
</evidence>
<dbReference type="GO" id="GO:0070840">
    <property type="term" value="F:dynein complex binding"/>
    <property type="evidence" value="ECO:0007669"/>
    <property type="project" value="TreeGrafter"/>
</dbReference>
<dbReference type="InParanoid" id="D3BGQ6"/>
<comment type="similarity">
    <text evidence="2">Belongs to the dynactin subunits 5/6 family. Dynactin subunit 6 subfamily.</text>
</comment>
<evidence type="ECO:0000313" key="7">
    <source>
        <dbReference type="EMBL" id="EFA79290.1"/>
    </source>
</evidence>
<dbReference type="InterPro" id="IPR011004">
    <property type="entry name" value="Trimer_LpxA-like_sf"/>
</dbReference>
<reference evidence="7 8" key="1">
    <citation type="journal article" date="2011" name="Genome Res.">
        <title>Phylogeny-wide analysis of social amoeba genomes highlights ancient origins for complex intercellular communication.</title>
        <authorList>
            <person name="Heidel A.J."/>
            <person name="Lawal H.M."/>
            <person name="Felder M."/>
            <person name="Schilde C."/>
            <person name="Helps N.R."/>
            <person name="Tunggal B."/>
            <person name="Rivero F."/>
            <person name="John U."/>
            <person name="Schleicher M."/>
            <person name="Eichinger L."/>
            <person name="Platzer M."/>
            <person name="Noegel A.A."/>
            <person name="Schaap P."/>
            <person name="Gloeckner G."/>
        </authorList>
    </citation>
    <scope>NUCLEOTIDE SEQUENCE [LARGE SCALE GENOMIC DNA]</scope>
    <source>
        <strain evidence="8">ATCC 26659 / Pp 5 / PN500</strain>
    </source>
</reference>
<evidence type="ECO:0000256" key="3">
    <source>
        <dbReference type="ARBA" id="ARBA00016573"/>
    </source>
</evidence>
<dbReference type="OMA" id="RCQVGPN"/>
<accession>D3BGQ6</accession>
<proteinExistence type="inferred from homology"/>
<dbReference type="AlphaFoldDB" id="D3BGQ6"/>
<dbReference type="EMBL" id="ADBJ01000035">
    <property type="protein sequence ID" value="EFA79290.1"/>
    <property type="molecule type" value="Genomic_DNA"/>
</dbReference>
<comment type="subcellular location">
    <subcellularLocation>
        <location evidence="1">Cytoplasm</location>
        <location evidence="1">Cytoskeleton</location>
    </subcellularLocation>
</comment>
<dbReference type="RefSeq" id="XP_020431411.1">
    <property type="nucleotide sequence ID" value="XM_020578542.1"/>
</dbReference>
<sequence length="173" mass="18468">MTTVAATSTPISLDLTIICQDCVVGEHVTIGKGTVLHPKASITSLHGAPITIGENNIIEELVSIVNRSKEPMIIGAGNLFEVGSVIECKSIGNENIVEAKAKVSCGVTINNGCTIGAGCITPENEHYLDNSIVSGPTLHRINSTIPLEMHSATHIKHLEFLHKTLPNFHNMKK</sequence>
<comment type="function">
    <text evidence="6">Part of the dynactin complex that activates the molecular motor dynein for ultra-processive transport along microtubules.</text>
</comment>
<dbReference type="GeneID" id="31363189"/>
<dbReference type="Proteomes" id="UP000001396">
    <property type="component" value="Unassembled WGS sequence"/>
</dbReference>
<dbReference type="InterPro" id="IPR027777">
    <property type="entry name" value="DCTN6"/>
</dbReference>
<dbReference type="CDD" id="cd04646">
    <property type="entry name" value="LbH_Dynactin_6"/>
    <property type="match status" value="1"/>
</dbReference>
<keyword evidence="4" id="KW-0963">Cytoplasm</keyword>
<dbReference type="STRING" id="670386.D3BGQ6"/>
<dbReference type="GO" id="GO:0005869">
    <property type="term" value="C:dynactin complex"/>
    <property type="evidence" value="ECO:0007669"/>
    <property type="project" value="InterPro"/>
</dbReference>
<evidence type="ECO:0000256" key="6">
    <source>
        <dbReference type="ARBA" id="ARBA00034687"/>
    </source>
</evidence>
<evidence type="ECO:0000256" key="2">
    <source>
        <dbReference type="ARBA" id="ARBA00007719"/>
    </source>
</evidence>
<name>D3BGQ6_HETP5</name>
<evidence type="ECO:0000256" key="5">
    <source>
        <dbReference type="ARBA" id="ARBA00023212"/>
    </source>
</evidence>
<dbReference type="PANTHER" id="PTHR13072:SF0">
    <property type="entry name" value="DYNACTIN SUBUNIT 6"/>
    <property type="match status" value="1"/>
</dbReference>
<dbReference type="Gene3D" id="2.160.10.10">
    <property type="entry name" value="Hexapeptide repeat proteins"/>
    <property type="match status" value="1"/>
</dbReference>
<dbReference type="FunCoup" id="D3BGQ6">
    <property type="interactions" value="17"/>
</dbReference>
<comment type="caution">
    <text evidence="7">The sequence shown here is derived from an EMBL/GenBank/DDBJ whole genome shotgun (WGS) entry which is preliminary data.</text>
</comment>
<organism evidence="7 8">
    <name type="scientific">Heterostelium pallidum (strain ATCC 26659 / Pp 5 / PN500)</name>
    <name type="common">Cellular slime mold</name>
    <name type="synonym">Polysphondylium pallidum</name>
    <dbReference type="NCBI Taxonomy" id="670386"/>
    <lineage>
        <taxon>Eukaryota</taxon>
        <taxon>Amoebozoa</taxon>
        <taxon>Evosea</taxon>
        <taxon>Eumycetozoa</taxon>
        <taxon>Dictyostelia</taxon>
        <taxon>Acytosteliales</taxon>
        <taxon>Acytosteliaceae</taxon>
        <taxon>Heterostelium</taxon>
    </lineage>
</organism>
<dbReference type="SUPFAM" id="SSF51161">
    <property type="entry name" value="Trimeric LpxA-like enzymes"/>
    <property type="match status" value="1"/>
</dbReference>
<evidence type="ECO:0000256" key="1">
    <source>
        <dbReference type="ARBA" id="ARBA00004245"/>
    </source>
</evidence>
<dbReference type="PANTHER" id="PTHR13072">
    <property type="entry name" value="DYNACTIN 6"/>
    <property type="match status" value="1"/>
</dbReference>
<gene>
    <name evidence="7" type="primary">dynF</name>
    <name evidence="7" type="ORF">PPL_07708</name>
</gene>
<protein>
    <recommendedName>
        <fullName evidence="3">Dynactin subunit 6</fullName>
    </recommendedName>
</protein>
<keyword evidence="8" id="KW-1185">Reference proteome</keyword>
<evidence type="ECO:0000313" key="8">
    <source>
        <dbReference type="Proteomes" id="UP000001396"/>
    </source>
</evidence>
<dbReference type="GO" id="GO:0007052">
    <property type="term" value="P:mitotic spindle organization"/>
    <property type="evidence" value="ECO:0007669"/>
    <property type="project" value="TreeGrafter"/>
</dbReference>
<keyword evidence="5" id="KW-0206">Cytoskeleton</keyword>